<dbReference type="Pfam" id="PF08241">
    <property type="entry name" value="Methyltransf_11"/>
    <property type="match status" value="1"/>
</dbReference>
<dbReference type="InterPro" id="IPR051052">
    <property type="entry name" value="Diverse_substrate_MTase"/>
</dbReference>
<evidence type="ECO:0000313" key="7">
    <source>
        <dbReference type="Proteomes" id="UP000475214"/>
    </source>
</evidence>
<name>A0A6L9S3L9_9ACTN</name>
<dbReference type="GO" id="GO:0008757">
    <property type="term" value="F:S-adenosylmethionine-dependent methyltransferase activity"/>
    <property type="evidence" value="ECO:0007669"/>
    <property type="project" value="InterPro"/>
</dbReference>
<dbReference type="CDD" id="cd02440">
    <property type="entry name" value="AdoMet_MTases"/>
    <property type="match status" value="1"/>
</dbReference>
<feature type="compositionally biased region" description="Basic and acidic residues" evidence="4">
    <location>
        <begin position="1"/>
        <end position="11"/>
    </location>
</feature>
<dbReference type="Gene3D" id="3.40.50.150">
    <property type="entry name" value="Vaccinia Virus protein VP39"/>
    <property type="match status" value="1"/>
</dbReference>
<evidence type="ECO:0000256" key="2">
    <source>
        <dbReference type="ARBA" id="ARBA00022603"/>
    </source>
</evidence>
<dbReference type="PANTHER" id="PTHR44942:SF4">
    <property type="entry name" value="METHYLTRANSFERASE TYPE 11 DOMAIN-CONTAINING PROTEIN"/>
    <property type="match status" value="1"/>
</dbReference>
<protein>
    <submittedName>
        <fullName evidence="6">Class I SAM-dependent methyltransferase</fullName>
    </submittedName>
</protein>
<evidence type="ECO:0000313" key="6">
    <source>
        <dbReference type="EMBL" id="NED98559.1"/>
    </source>
</evidence>
<dbReference type="RefSeq" id="WP_163730939.1">
    <property type="nucleotide sequence ID" value="NZ_JAAGOA010000001.1"/>
</dbReference>
<feature type="domain" description="Methyltransferase type 11" evidence="5">
    <location>
        <begin position="62"/>
        <end position="149"/>
    </location>
</feature>
<keyword evidence="7" id="KW-1185">Reference proteome</keyword>
<dbReference type="Proteomes" id="UP000475214">
    <property type="component" value="Unassembled WGS sequence"/>
</dbReference>
<comment type="caution">
    <text evidence="6">The sequence shown here is derived from an EMBL/GenBank/DDBJ whole genome shotgun (WGS) entry which is preliminary data.</text>
</comment>
<dbReference type="GO" id="GO:0032259">
    <property type="term" value="P:methylation"/>
    <property type="evidence" value="ECO:0007669"/>
    <property type="project" value="UniProtKB-KW"/>
</dbReference>
<evidence type="ECO:0000256" key="4">
    <source>
        <dbReference type="SAM" id="MobiDB-lite"/>
    </source>
</evidence>
<accession>A0A6L9S3L9</accession>
<keyword evidence="3 6" id="KW-0808">Transferase</keyword>
<proteinExistence type="inferred from homology"/>
<reference evidence="6 7" key="1">
    <citation type="submission" date="2020-02" db="EMBL/GenBank/DDBJ databases">
        <authorList>
            <person name="Li X.-J."/>
            <person name="Han X.-M."/>
        </authorList>
    </citation>
    <scope>NUCLEOTIDE SEQUENCE [LARGE SCALE GENOMIC DNA]</scope>
    <source>
        <strain evidence="6 7">CCTCC AB 2017055</strain>
    </source>
</reference>
<dbReference type="EMBL" id="JAAGOA010000001">
    <property type="protein sequence ID" value="NED98559.1"/>
    <property type="molecule type" value="Genomic_DNA"/>
</dbReference>
<dbReference type="PANTHER" id="PTHR44942">
    <property type="entry name" value="METHYLTRANSF_11 DOMAIN-CONTAINING PROTEIN"/>
    <property type="match status" value="1"/>
</dbReference>
<dbReference type="AlphaFoldDB" id="A0A6L9S3L9"/>
<evidence type="ECO:0000256" key="1">
    <source>
        <dbReference type="ARBA" id="ARBA00008361"/>
    </source>
</evidence>
<feature type="region of interest" description="Disordered" evidence="4">
    <location>
        <begin position="1"/>
        <end position="24"/>
    </location>
</feature>
<gene>
    <name evidence="6" type="ORF">G1H10_00065</name>
</gene>
<evidence type="ECO:0000259" key="5">
    <source>
        <dbReference type="Pfam" id="PF08241"/>
    </source>
</evidence>
<organism evidence="6 7">
    <name type="scientific">Phytoactinopolyspora halotolerans</name>
    <dbReference type="NCBI Taxonomy" id="1981512"/>
    <lineage>
        <taxon>Bacteria</taxon>
        <taxon>Bacillati</taxon>
        <taxon>Actinomycetota</taxon>
        <taxon>Actinomycetes</taxon>
        <taxon>Jiangellales</taxon>
        <taxon>Jiangellaceae</taxon>
        <taxon>Phytoactinopolyspora</taxon>
    </lineage>
</organism>
<dbReference type="InterPro" id="IPR013216">
    <property type="entry name" value="Methyltransf_11"/>
</dbReference>
<comment type="similarity">
    <text evidence="1">Belongs to the methyltransferase superfamily.</text>
</comment>
<dbReference type="SUPFAM" id="SSF53335">
    <property type="entry name" value="S-adenosyl-L-methionine-dependent methyltransferases"/>
    <property type="match status" value="1"/>
</dbReference>
<keyword evidence="2 6" id="KW-0489">Methyltransferase</keyword>
<evidence type="ECO:0000256" key="3">
    <source>
        <dbReference type="ARBA" id="ARBA00022679"/>
    </source>
</evidence>
<sequence length="285" mass="30488">MPTSPEQREQASRPAPDPQPHQARQIAESFGVDVERYDRARPRYPDAMVTRIVAASPGSDVLDVGSGTGIEARQFQAAGCRVLGIEPDARMADFARRGGVQTEVATFEAWETAGRTFDVVISGTAWHWVDPVSGARKAADVLRPGGRIAAFWHVAQPPTDVVAAFATAYRQAAPDAPFTLDAGSNALDGYQALFTTAADGIREAGSFDEPEQWRFDQERVYTREQWLDALPTSGALTRLPADAVTAVLASVGAAVDRRGGSFTVHETVVVVTAVRSGGAPQAGRR</sequence>
<dbReference type="InterPro" id="IPR029063">
    <property type="entry name" value="SAM-dependent_MTases_sf"/>
</dbReference>